<evidence type="ECO:0000256" key="3">
    <source>
        <dbReference type="ARBA" id="ARBA00023136"/>
    </source>
</evidence>
<gene>
    <name evidence="6" type="ORF">C8046_13500</name>
</gene>
<dbReference type="OrthoDB" id="9786220at2"/>
<dbReference type="Gene3D" id="3.30.479.30">
    <property type="entry name" value="Band 7 domain"/>
    <property type="match status" value="1"/>
</dbReference>
<dbReference type="PANTHER" id="PTHR13806">
    <property type="entry name" value="FLOTILLIN-RELATED"/>
    <property type="match status" value="1"/>
</dbReference>
<keyword evidence="4" id="KW-0812">Transmembrane</keyword>
<dbReference type="CDD" id="cd03399">
    <property type="entry name" value="SPFH_flotillin"/>
    <property type="match status" value="1"/>
</dbReference>
<organism evidence="6 7">
    <name type="scientific">Serinibacter arcticus</name>
    <dbReference type="NCBI Taxonomy" id="1655435"/>
    <lineage>
        <taxon>Bacteria</taxon>
        <taxon>Bacillati</taxon>
        <taxon>Actinomycetota</taxon>
        <taxon>Actinomycetes</taxon>
        <taxon>Micrococcales</taxon>
        <taxon>Beutenbergiaceae</taxon>
        <taxon>Serinibacter</taxon>
    </lineage>
</organism>
<dbReference type="SUPFAM" id="SSF117892">
    <property type="entry name" value="Band 7/SPFH domain"/>
    <property type="match status" value="1"/>
</dbReference>
<evidence type="ECO:0000313" key="6">
    <source>
        <dbReference type="EMBL" id="PWD51521.1"/>
    </source>
</evidence>
<dbReference type="GO" id="GO:0005886">
    <property type="term" value="C:plasma membrane"/>
    <property type="evidence" value="ECO:0007669"/>
    <property type="project" value="TreeGrafter"/>
</dbReference>
<dbReference type="PANTHER" id="PTHR13806:SF46">
    <property type="entry name" value="FLOTILLIN-1-RELATED"/>
    <property type="match status" value="1"/>
</dbReference>
<evidence type="ECO:0000313" key="7">
    <source>
        <dbReference type="Proteomes" id="UP000245166"/>
    </source>
</evidence>
<dbReference type="SMART" id="SM00244">
    <property type="entry name" value="PHB"/>
    <property type="match status" value="1"/>
</dbReference>
<evidence type="ECO:0000259" key="5">
    <source>
        <dbReference type="SMART" id="SM00244"/>
    </source>
</evidence>
<name>A0A2U1ZX18_9MICO</name>
<dbReference type="Proteomes" id="UP000245166">
    <property type="component" value="Unassembled WGS sequence"/>
</dbReference>
<protein>
    <submittedName>
        <fullName evidence="6">Flotillin</fullName>
    </submittedName>
</protein>
<dbReference type="InterPro" id="IPR001107">
    <property type="entry name" value="Band_7"/>
</dbReference>
<proteinExistence type="inferred from homology"/>
<dbReference type="InterPro" id="IPR031905">
    <property type="entry name" value="Flotillin_C"/>
</dbReference>
<feature type="domain" description="Band 7" evidence="5">
    <location>
        <begin position="28"/>
        <end position="199"/>
    </location>
</feature>
<dbReference type="RefSeq" id="WP_109229900.1">
    <property type="nucleotide sequence ID" value="NZ_PYHR01000002.1"/>
</dbReference>
<dbReference type="InterPro" id="IPR036013">
    <property type="entry name" value="Band_7/SPFH_dom_sf"/>
</dbReference>
<dbReference type="EMBL" id="PYHR01000002">
    <property type="protein sequence ID" value="PWD51521.1"/>
    <property type="molecule type" value="Genomic_DNA"/>
</dbReference>
<evidence type="ECO:0000256" key="4">
    <source>
        <dbReference type="SAM" id="Phobius"/>
    </source>
</evidence>
<dbReference type="Pfam" id="PF01145">
    <property type="entry name" value="Band_7"/>
    <property type="match status" value="1"/>
</dbReference>
<comment type="caution">
    <text evidence="6">The sequence shown here is derived from an EMBL/GenBank/DDBJ whole genome shotgun (WGS) entry which is preliminary data.</text>
</comment>
<dbReference type="GO" id="GO:0072659">
    <property type="term" value="P:protein localization to plasma membrane"/>
    <property type="evidence" value="ECO:0007669"/>
    <property type="project" value="TreeGrafter"/>
</dbReference>
<sequence>MIESVSPALIGVAILVVAVLVIGLLLIKQIKRVPPNQALVIVGRNSKDGTSSGQRVIIGGRAFVIPILEAAFEVSLEQRSIDLRVDAVDANYVPTSVKATVLFKVRGDEEGVRRAAQRFLSQQADIKTPMQQALEGALRPIIGSMTVEELIKDRDTLQEKVVSSIKTDLAEQGFQVDLVNLSDIDTPGSDVLRNLGRAQAARTRQAAEMVEAETRLASENARITADEKVAARERDLALKRAGIKAETDRADAEALASGQLARAEQEALVAARQQTALVEQARVTEEQLDIDVRKPAEAAAFARVQDANAQRDADNAATQAEAFRRKEIAEANKTAAVLDAEATRATGEAEAAAIEARGLAQAAATKAQAEALSEQGQAVLAQQYIERLPEIVTAAAQAYGNVDGLTIISNDGASSISKGITQLIAENQGLLGSAFPNVDFSGLIGGAEAPKSPTGTTTAV</sequence>
<keyword evidence="3 4" id="KW-0472">Membrane</keyword>
<reference evidence="6 7" key="1">
    <citation type="submission" date="2018-03" db="EMBL/GenBank/DDBJ databases">
        <title>Genome assembly of novel Miniimonas species PCH200.</title>
        <authorList>
            <person name="Thakur V."/>
            <person name="Kumar V."/>
            <person name="Singh D."/>
        </authorList>
    </citation>
    <scope>NUCLEOTIDE SEQUENCE [LARGE SCALE GENOMIC DNA]</scope>
    <source>
        <strain evidence="6 7">PCH200</strain>
    </source>
</reference>
<dbReference type="Pfam" id="PF15975">
    <property type="entry name" value="Flot"/>
    <property type="match status" value="1"/>
</dbReference>
<keyword evidence="7" id="KW-1185">Reference proteome</keyword>
<keyword evidence="4" id="KW-1133">Transmembrane helix</keyword>
<comment type="subcellular location">
    <subcellularLocation>
        <location evidence="1">Membrane</location>
    </subcellularLocation>
</comment>
<evidence type="ECO:0000256" key="1">
    <source>
        <dbReference type="ARBA" id="ARBA00004370"/>
    </source>
</evidence>
<dbReference type="GO" id="GO:0002020">
    <property type="term" value="F:protease binding"/>
    <property type="evidence" value="ECO:0007669"/>
    <property type="project" value="TreeGrafter"/>
</dbReference>
<dbReference type="InterPro" id="IPR027705">
    <property type="entry name" value="Flotillin_fam"/>
</dbReference>
<dbReference type="AlphaFoldDB" id="A0A2U1ZX18"/>
<evidence type="ECO:0000256" key="2">
    <source>
        <dbReference type="ARBA" id="ARBA00007161"/>
    </source>
</evidence>
<feature type="transmembrane region" description="Helical" evidence="4">
    <location>
        <begin position="6"/>
        <end position="27"/>
    </location>
</feature>
<accession>A0A2U1ZX18</accession>
<comment type="similarity">
    <text evidence="2">Belongs to the band 7/mec-2 family. Flotillin subfamily.</text>
</comment>